<dbReference type="Gene3D" id="2.40.270.10">
    <property type="entry name" value="DNA-directed RNA polymerase, subunit 2, domain 6"/>
    <property type="match status" value="1"/>
</dbReference>
<dbReference type="CDD" id="cd00653">
    <property type="entry name" value="RNA_pol_B_RPB2"/>
    <property type="match status" value="1"/>
</dbReference>
<evidence type="ECO:0000256" key="3">
    <source>
        <dbReference type="ARBA" id="ARBA00022679"/>
    </source>
</evidence>
<keyword evidence="6" id="KW-0862">Zinc</keyword>
<comment type="function">
    <text evidence="9">DNA-dependent RNA polymerase catalyzes the transcription of DNA into RNA using the four ribonucleoside triphosphates as substrates.</text>
</comment>
<keyword evidence="5" id="KW-0479">Metal-binding</keyword>
<dbReference type="GO" id="GO:0003899">
    <property type="term" value="F:DNA-directed RNA polymerase activity"/>
    <property type="evidence" value="ECO:0007669"/>
    <property type="project" value="UniProtKB-EC"/>
</dbReference>
<dbReference type="InterPro" id="IPR007641">
    <property type="entry name" value="RNA_pol_Rpb2_7"/>
</dbReference>
<evidence type="ECO:0000256" key="5">
    <source>
        <dbReference type="ARBA" id="ARBA00022723"/>
    </source>
</evidence>
<dbReference type="FunFam" id="3.90.1800.10:FF:000002">
    <property type="entry name" value="DNA-directed RNA polymerase subunit beta"/>
    <property type="match status" value="1"/>
</dbReference>
<dbReference type="InterPro" id="IPR007645">
    <property type="entry name" value="RNA_pol_Rpb2_3"/>
</dbReference>
<dbReference type="Pfam" id="PF00562">
    <property type="entry name" value="RNA_pol_Rpb2_6"/>
    <property type="match status" value="1"/>
</dbReference>
<evidence type="ECO:0000256" key="6">
    <source>
        <dbReference type="ARBA" id="ARBA00022833"/>
    </source>
</evidence>
<dbReference type="Pfam" id="PF04565">
    <property type="entry name" value="RNA_pol_Rpb2_3"/>
    <property type="match status" value="1"/>
</dbReference>
<feature type="domain" description="DNA-directed RNA polymerase subunit 2 hybrid-binding" evidence="10">
    <location>
        <begin position="725"/>
        <end position="1086"/>
    </location>
</feature>
<feature type="domain" description="RNA polymerase Rpb2" evidence="15">
    <location>
        <begin position="586"/>
        <end position="647"/>
    </location>
</feature>
<dbReference type="SUPFAM" id="SSF64484">
    <property type="entry name" value="beta and beta-prime subunits of DNA dependent RNA-polymerase"/>
    <property type="match status" value="1"/>
</dbReference>
<dbReference type="VEuPathDB" id="TrichDB:TRFO_12400"/>
<evidence type="ECO:0000259" key="11">
    <source>
        <dbReference type="Pfam" id="PF04560"/>
    </source>
</evidence>
<dbReference type="Pfam" id="PF04563">
    <property type="entry name" value="RNA_pol_Rpb2_1"/>
    <property type="match status" value="1"/>
</dbReference>
<feature type="domain" description="RNA polymerase Rpb2" evidence="12">
    <location>
        <begin position="263"/>
        <end position="397"/>
    </location>
</feature>
<comment type="similarity">
    <text evidence="1 8">Belongs to the RNA polymerase beta chain family.</text>
</comment>
<dbReference type="GeneID" id="94831323"/>
<evidence type="ECO:0000256" key="7">
    <source>
        <dbReference type="ARBA" id="ARBA00023163"/>
    </source>
</evidence>
<keyword evidence="7 9" id="KW-0804">Transcription</keyword>
<dbReference type="PANTHER" id="PTHR20856">
    <property type="entry name" value="DNA-DIRECTED RNA POLYMERASE I SUBUNIT 2"/>
    <property type="match status" value="1"/>
</dbReference>
<reference evidence="17" key="1">
    <citation type="submission" date="2016-10" db="EMBL/GenBank/DDBJ databases">
        <authorList>
            <person name="Benchimol M."/>
            <person name="Almeida L.G."/>
            <person name="Vasconcelos A.T."/>
            <person name="Perreira-Neves A."/>
            <person name="Rosa I.A."/>
            <person name="Tasca T."/>
            <person name="Bogo M.R."/>
            <person name="de Souza W."/>
        </authorList>
    </citation>
    <scope>NUCLEOTIDE SEQUENCE [LARGE SCALE GENOMIC DNA]</scope>
    <source>
        <strain evidence="17">K</strain>
    </source>
</reference>
<evidence type="ECO:0000259" key="13">
    <source>
        <dbReference type="Pfam" id="PF04563"/>
    </source>
</evidence>
<dbReference type="FunFam" id="2.40.270.10:FF:000006">
    <property type="entry name" value="DNA-directed RNA polymerase subunit beta"/>
    <property type="match status" value="1"/>
</dbReference>
<keyword evidence="3 9" id="KW-0808">Transferase</keyword>
<dbReference type="InterPro" id="IPR007644">
    <property type="entry name" value="RNA_pol_bsu_protrusion"/>
</dbReference>
<dbReference type="InterPro" id="IPR015712">
    <property type="entry name" value="DNA-dir_RNA_pol_su2"/>
</dbReference>
<dbReference type="InterPro" id="IPR037034">
    <property type="entry name" value="RNA_pol_Rpb2_2_sf"/>
</dbReference>
<dbReference type="InterPro" id="IPR014724">
    <property type="entry name" value="RNA_pol_RPB2_OB-fold"/>
</dbReference>
<dbReference type="InterPro" id="IPR007647">
    <property type="entry name" value="RNA_pol_Rpb2_5"/>
</dbReference>
<dbReference type="Gene3D" id="2.40.50.150">
    <property type="match status" value="1"/>
</dbReference>
<evidence type="ECO:0000259" key="12">
    <source>
        <dbReference type="Pfam" id="PF04561"/>
    </source>
</evidence>
<dbReference type="GO" id="GO:0046872">
    <property type="term" value="F:metal ion binding"/>
    <property type="evidence" value="ECO:0007669"/>
    <property type="project" value="UniProtKB-KW"/>
</dbReference>
<evidence type="ECO:0000256" key="4">
    <source>
        <dbReference type="ARBA" id="ARBA00022695"/>
    </source>
</evidence>
<protein>
    <recommendedName>
        <fullName evidence="9">DNA-directed RNA polymerase subunit beta</fullName>
        <ecNumber evidence="9">2.7.7.6</ecNumber>
    </recommendedName>
</protein>
<dbReference type="Pfam" id="PF04561">
    <property type="entry name" value="RNA_pol_Rpb2_2"/>
    <property type="match status" value="1"/>
</dbReference>
<dbReference type="GO" id="GO:0006351">
    <property type="term" value="P:DNA-templated transcription"/>
    <property type="evidence" value="ECO:0007669"/>
    <property type="project" value="InterPro"/>
</dbReference>
<accession>A0A1J4L665</accession>
<dbReference type="Gene3D" id="3.90.1100.10">
    <property type="match status" value="2"/>
</dbReference>
<dbReference type="EC" id="2.7.7.6" evidence="9"/>
<feature type="domain" description="RNA polymerase Rpb2" evidence="11">
    <location>
        <begin position="1088"/>
        <end position="1177"/>
    </location>
</feature>
<dbReference type="Gene3D" id="3.90.1070.20">
    <property type="match status" value="1"/>
</dbReference>
<dbReference type="Pfam" id="PF04567">
    <property type="entry name" value="RNA_pol_Rpb2_5"/>
    <property type="match status" value="1"/>
</dbReference>
<evidence type="ECO:0000313" key="17">
    <source>
        <dbReference type="EMBL" id="OHT17437.1"/>
    </source>
</evidence>
<dbReference type="InterPro" id="IPR007120">
    <property type="entry name" value="DNA-dir_RNAP_su2_dom"/>
</dbReference>
<dbReference type="InterPro" id="IPR007642">
    <property type="entry name" value="RNA_pol_Rpb2_2"/>
</dbReference>
<dbReference type="GO" id="GO:0000428">
    <property type="term" value="C:DNA-directed RNA polymerase complex"/>
    <property type="evidence" value="ECO:0007669"/>
    <property type="project" value="UniProtKB-KW"/>
</dbReference>
<dbReference type="Pfam" id="PF04560">
    <property type="entry name" value="RNA_pol_Rpb2_7"/>
    <property type="match status" value="1"/>
</dbReference>
<dbReference type="Proteomes" id="UP000179807">
    <property type="component" value="Unassembled WGS sequence"/>
</dbReference>
<evidence type="ECO:0000256" key="9">
    <source>
        <dbReference type="RuleBase" id="RU363031"/>
    </source>
</evidence>
<evidence type="ECO:0000313" key="18">
    <source>
        <dbReference type="Proteomes" id="UP000179807"/>
    </source>
</evidence>
<name>A0A1J4L665_9EUKA</name>
<dbReference type="PROSITE" id="PS01166">
    <property type="entry name" value="RNA_POL_BETA"/>
    <property type="match status" value="1"/>
</dbReference>
<dbReference type="Gene3D" id="3.90.1800.10">
    <property type="entry name" value="RNA polymerase alpha subunit dimerisation domain"/>
    <property type="match status" value="1"/>
</dbReference>
<feature type="domain" description="RNA polymerase Rpb2" evidence="14">
    <location>
        <begin position="484"/>
        <end position="548"/>
    </location>
</feature>
<dbReference type="AlphaFoldDB" id="A0A1J4L665"/>
<dbReference type="NCBIfam" id="NF007175">
    <property type="entry name" value="PRK09606.1"/>
    <property type="match status" value="1"/>
</dbReference>
<gene>
    <name evidence="17" type="ORF">TRFO_12400</name>
</gene>
<dbReference type="OrthoDB" id="10248617at2759"/>
<evidence type="ECO:0000256" key="8">
    <source>
        <dbReference type="RuleBase" id="RU000434"/>
    </source>
</evidence>
<dbReference type="GO" id="GO:0003677">
    <property type="term" value="F:DNA binding"/>
    <property type="evidence" value="ECO:0007669"/>
    <property type="project" value="InterPro"/>
</dbReference>
<evidence type="ECO:0000259" key="10">
    <source>
        <dbReference type="Pfam" id="PF00562"/>
    </source>
</evidence>
<proteinExistence type="inferred from homology"/>
<dbReference type="Gene3D" id="3.90.1110.10">
    <property type="entry name" value="RNA polymerase Rpb2, domain 2"/>
    <property type="match status" value="1"/>
</dbReference>
<evidence type="ECO:0000256" key="2">
    <source>
        <dbReference type="ARBA" id="ARBA00022478"/>
    </source>
</evidence>
<dbReference type="Pfam" id="PF04566">
    <property type="entry name" value="RNA_pol_Rpb2_4"/>
    <property type="match status" value="1"/>
</dbReference>
<feature type="domain" description="RNA polymerase beta subunit protrusion" evidence="13">
    <location>
        <begin position="31"/>
        <end position="428"/>
    </location>
</feature>
<evidence type="ECO:0000259" key="15">
    <source>
        <dbReference type="Pfam" id="PF04566"/>
    </source>
</evidence>
<keyword evidence="18" id="KW-1185">Reference proteome</keyword>
<keyword evidence="4 9" id="KW-0548">Nucleotidyltransferase</keyword>
<dbReference type="GO" id="GO:0032549">
    <property type="term" value="F:ribonucleoside binding"/>
    <property type="evidence" value="ECO:0007669"/>
    <property type="project" value="InterPro"/>
</dbReference>
<evidence type="ECO:0000256" key="1">
    <source>
        <dbReference type="ARBA" id="ARBA00006835"/>
    </source>
</evidence>
<organism evidence="17 18">
    <name type="scientific">Tritrichomonas foetus</name>
    <dbReference type="NCBI Taxonomy" id="1144522"/>
    <lineage>
        <taxon>Eukaryota</taxon>
        <taxon>Metamonada</taxon>
        <taxon>Parabasalia</taxon>
        <taxon>Tritrichomonadida</taxon>
        <taxon>Tritrichomonadidae</taxon>
        <taxon>Tritrichomonas</taxon>
    </lineage>
</organism>
<dbReference type="InterPro" id="IPR007646">
    <property type="entry name" value="RNA_pol_Rpb2_4"/>
</dbReference>
<evidence type="ECO:0000259" key="14">
    <source>
        <dbReference type="Pfam" id="PF04565"/>
    </source>
</evidence>
<keyword evidence="2 9" id="KW-0240">DNA-directed RNA polymerase</keyword>
<dbReference type="EMBL" id="MLAK01000003">
    <property type="protein sequence ID" value="OHT17437.1"/>
    <property type="molecule type" value="Genomic_DNA"/>
</dbReference>
<evidence type="ECO:0000259" key="16">
    <source>
        <dbReference type="Pfam" id="PF04567"/>
    </source>
</evidence>
<feature type="domain" description="RNA polymerase Rpb2" evidence="16">
    <location>
        <begin position="668"/>
        <end position="717"/>
    </location>
</feature>
<dbReference type="InterPro" id="IPR037033">
    <property type="entry name" value="DNA-dir_RNAP_su2_hyb_sf"/>
</dbReference>
<dbReference type="InterPro" id="IPR007121">
    <property type="entry name" value="RNA_pol_bsu_CS"/>
</dbReference>
<dbReference type="RefSeq" id="XP_068370573.1">
    <property type="nucleotide sequence ID" value="XM_068496619.1"/>
</dbReference>
<comment type="catalytic activity">
    <reaction evidence="9">
        <text>RNA(n) + a ribonucleoside 5'-triphosphate = RNA(n+1) + diphosphate</text>
        <dbReference type="Rhea" id="RHEA:21248"/>
        <dbReference type="Rhea" id="RHEA-COMP:14527"/>
        <dbReference type="Rhea" id="RHEA-COMP:17342"/>
        <dbReference type="ChEBI" id="CHEBI:33019"/>
        <dbReference type="ChEBI" id="CHEBI:61557"/>
        <dbReference type="ChEBI" id="CHEBI:140395"/>
        <dbReference type="EC" id="2.7.7.6"/>
    </reaction>
</comment>
<comment type="caution">
    <text evidence="17">The sequence shown here is derived from an EMBL/GenBank/DDBJ whole genome shotgun (WGS) entry which is preliminary data.</text>
</comment>
<sequence>MDSADINPDENEELTQENIWEIVRLFFEEKGLVKQQLRSYETFVNQSIDQIINDMGEIEIRHRDLKSTITGIAKQNESDDESDNSSRIIITFDEILVYKPVCMEVDKDSSSTHKPMFPQTARLRQLTYAMPAYCDINMNLLTIEDDEVHDESETDKNVAIAKLPVMVRSKFCLIHNAVSTVDECEFDPGGYFIVNGSEKVIIGQEHMVVNKPIVFSRKSLPKYDYIAQIRSQPLVCGRISQKFDLYLVSPTKKNPLRPIQGKLPKMEKNIPLMIIFRALNVVSDEEIMSHICYDPEDSEFLDMLRPSIEESSSIHDQRLALDFIGRRSTVAGKEREERAKKALEILNQFLLPHLGEKDSDITRKTFFIGYMTHQLVMTALRRREEDDRDHYCNKRLDLAGALISSLFAQLFAKLRDDIKKNIMKKAKSDFSNIFRSTGANSFMRTTIGEPNRSSIITKGLEYSIATGNWNSNHQAGGSKVGVSQALNRLTYMATLSNLRRTNTPIGRDAKLTKPRYLHNTHWGYICPVETPEGQACGLVKNLALMSMITVDRGIEETRRIAGILDDVGVRRIEEASPSHIKGSTKIFINGAWYGIYNDAHEAVQRLRSFRRSLQLKSDVSIVHNIADQEIFIWADGGRVTRPLLIVEDKQLKISHSDFENRDDPIMYWKDLLRRGYIEYLDVDEEENQMIAMDQKQLASSFDENAYCRTYTHCEIHPALILGVCGSIIPFPDHNQSPRNVYQCAMGKQALGLYTTNFQLRMDSSSHVLWYPQKPLVTTRSMQYLHFKDLPAGINACVAIACYTGYNQEDSVILNQSAIDRGLFRSFFYRTYKDTAKGDQEFTIPRAETCKSLRTETYNILDEDGTAIIGKHVQGNDVIIGKITPDAPTPINDRAFKDESIDVRLGERGIVDQVMRTKKLSGEDHIKVRIRAVRVPQVGDKFCSRHGQKGVCGMTYRQEDMPFTREGIVPDIIMNPHAIPSRMTLGHLFECLLGKVAALNGMEGDATPFRDNVKIDLIADTLQKLGYERYGNEIFTNGRTGKRLRAKLFFGPTYYQRLKHMVADKVHGRARGPKNQLLRQPLEGRSRNGGLRFGEMERDCLVAHGVSALLRDRLFENSDRYLVCVCKNCGLIAVQNPQNERKCTGCKEKGKFAILEVPYAFKLVLQELVSMCIAPRLSLTEL</sequence>